<evidence type="ECO:0000313" key="2">
    <source>
        <dbReference type="EMBL" id="PCG74956.1"/>
    </source>
</evidence>
<proteinExistence type="predicted"/>
<dbReference type="EMBL" id="NWSH01000660">
    <property type="protein sequence ID" value="PCG74956.1"/>
    <property type="molecule type" value="Genomic_DNA"/>
</dbReference>
<organism evidence="2">
    <name type="scientific">Heliothis virescens</name>
    <name type="common">Tobacco budworm moth</name>
    <dbReference type="NCBI Taxonomy" id="7102"/>
    <lineage>
        <taxon>Eukaryota</taxon>
        <taxon>Metazoa</taxon>
        <taxon>Ecdysozoa</taxon>
        <taxon>Arthropoda</taxon>
        <taxon>Hexapoda</taxon>
        <taxon>Insecta</taxon>
        <taxon>Pterygota</taxon>
        <taxon>Neoptera</taxon>
        <taxon>Endopterygota</taxon>
        <taxon>Lepidoptera</taxon>
        <taxon>Glossata</taxon>
        <taxon>Ditrysia</taxon>
        <taxon>Noctuoidea</taxon>
        <taxon>Noctuidae</taxon>
        <taxon>Heliothinae</taxon>
        <taxon>Heliothis</taxon>
    </lineage>
</organism>
<reference evidence="2" key="1">
    <citation type="submission" date="2017-09" db="EMBL/GenBank/DDBJ databases">
        <title>Contemporary evolution of a Lepidopteran species, Heliothis virescens, in response to modern agricultural practices.</title>
        <authorList>
            <person name="Fritz M.L."/>
            <person name="Deyonke A.M."/>
            <person name="Papanicolaou A."/>
            <person name="Micinski S."/>
            <person name="Westbrook J."/>
            <person name="Gould F."/>
        </authorList>
    </citation>
    <scope>NUCLEOTIDE SEQUENCE [LARGE SCALE GENOMIC DNA]</scope>
    <source>
        <strain evidence="2">HvINT-</strain>
        <tissue evidence="2">Whole body</tissue>
    </source>
</reference>
<evidence type="ECO:0008006" key="3">
    <source>
        <dbReference type="Google" id="ProtNLM"/>
    </source>
</evidence>
<dbReference type="AlphaFoldDB" id="A0A2A4JT51"/>
<accession>A0A2A4JT51</accession>
<sequence length="230" mass="25605">MKYVLVFPILCAAIVFGWTPRPRVDDHTEFFTAVIQETIYDLEKVGFSTLRMVNVTQNIDMQMHKWHINGTAVYTNGFLISIQKMDVTAMSQAVSTITSGGVTSHRASVSGTLNLRDAKVGYDVYFTPVNGSPQTFYTGDFTHTLLTLAIGIQKNLTTNEITATMTPGVSGGLMRMVYRPTSNITEVLSREFRPFNNYDGVASWSNTLIPLIVETVKNKIPFPTICFSHC</sequence>
<protein>
    <recommendedName>
        <fullName evidence="3">Lipid-binding serum glycoprotein N-terminal domain-containing protein</fullName>
    </recommendedName>
</protein>
<evidence type="ECO:0000256" key="1">
    <source>
        <dbReference type="SAM" id="SignalP"/>
    </source>
</evidence>
<feature type="chain" id="PRO_5013331496" description="Lipid-binding serum glycoprotein N-terminal domain-containing protein" evidence="1">
    <location>
        <begin position="18"/>
        <end position="230"/>
    </location>
</feature>
<gene>
    <name evidence="2" type="ORF">B5V51_12489</name>
</gene>
<keyword evidence="1" id="KW-0732">Signal</keyword>
<comment type="caution">
    <text evidence="2">The sequence shown here is derived from an EMBL/GenBank/DDBJ whole genome shotgun (WGS) entry which is preliminary data.</text>
</comment>
<name>A0A2A4JT51_HELVI</name>
<feature type="signal peptide" evidence="1">
    <location>
        <begin position="1"/>
        <end position="17"/>
    </location>
</feature>